<proteinExistence type="inferred from homology"/>
<keyword evidence="5 10" id="KW-1133">Transmembrane helix</keyword>
<evidence type="ECO:0000259" key="11">
    <source>
        <dbReference type="SMART" id="SM00756"/>
    </source>
</evidence>
<reference evidence="12" key="1">
    <citation type="journal article" date="2020" name="mSystems">
        <title>Genome- and Community-Level Interaction Insights into Carbon Utilization and Element Cycling Functions of Hydrothermarchaeota in Hydrothermal Sediment.</title>
        <authorList>
            <person name="Zhou Z."/>
            <person name="Liu Y."/>
            <person name="Xu W."/>
            <person name="Pan J."/>
            <person name="Luo Z.H."/>
            <person name="Li M."/>
        </authorList>
    </citation>
    <scope>NUCLEOTIDE SEQUENCE [LARGE SCALE GENOMIC DNA]</scope>
    <source>
        <strain evidence="12">SpSt-1042</strain>
    </source>
</reference>
<dbReference type="SMART" id="SM00756">
    <property type="entry name" value="VKc"/>
    <property type="match status" value="1"/>
</dbReference>
<dbReference type="GO" id="GO:0016491">
    <property type="term" value="F:oxidoreductase activity"/>
    <property type="evidence" value="ECO:0007669"/>
    <property type="project" value="UniProtKB-KW"/>
</dbReference>
<dbReference type="AlphaFoldDB" id="A0A7C5UR79"/>
<dbReference type="InterPro" id="IPR012932">
    <property type="entry name" value="VKOR"/>
</dbReference>
<evidence type="ECO:0000256" key="2">
    <source>
        <dbReference type="ARBA" id="ARBA00006214"/>
    </source>
</evidence>
<protein>
    <submittedName>
        <fullName evidence="12">Vitamin K epoxide reductase family protein</fullName>
    </submittedName>
</protein>
<dbReference type="GO" id="GO:0048038">
    <property type="term" value="F:quinone binding"/>
    <property type="evidence" value="ECO:0007669"/>
    <property type="project" value="UniProtKB-KW"/>
</dbReference>
<feature type="transmembrane region" description="Helical" evidence="10">
    <location>
        <begin position="51"/>
        <end position="74"/>
    </location>
</feature>
<evidence type="ECO:0000256" key="6">
    <source>
        <dbReference type="ARBA" id="ARBA00023002"/>
    </source>
</evidence>
<keyword evidence="8" id="KW-1015">Disulfide bond</keyword>
<evidence type="ECO:0000256" key="4">
    <source>
        <dbReference type="ARBA" id="ARBA00022719"/>
    </source>
</evidence>
<dbReference type="Gene3D" id="1.20.1440.130">
    <property type="entry name" value="VKOR domain"/>
    <property type="match status" value="1"/>
</dbReference>
<dbReference type="InterPro" id="IPR038354">
    <property type="entry name" value="VKOR_sf"/>
</dbReference>
<feature type="transmembrane region" description="Helical" evidence="10">
    <location>
        <begin position="81"/>
        <end position="101"/>
    </location>
</feature>
<keyword evidence="9" id="KW-0676">Redox-active center</keyword>
<evidence type="ECO:0000256" key="5">
    <source>
        <dbReference type="ARBA" id="ARBA00022989"/>
    </source>
</evidence>
<accession>A0A7C5UR79</accession>
<name>A0A7C5UR79_UNCC3</name>
<evidence type="ECO:0000256" key="9">
    <source>
        <dbReference type="ARBA" id="ARBA00023284"/>
    </source>
</evidence>
<feature type="transmembrane region" description="Helical" evidence="10">
    <location>
        <begin position="107"/>
        <end position="132"/>
    </location>
</feature>
<keyword evidence="7 10" id="KW-0472">Membrane</keyword>
<evidence type="ECO:0000256" key="8">
    <source>
        <dbReference type="ARBA" id="ARBA00023157"/>
    </source>
</evidence>
<evidence type="ECO:0000256" key="1">
    <source>
        <dbReference type="ARBA" id="ARBA00004141"/>
    </source>
</evidence>
<dbReference type="GO" id="GO:0016020">
    <property type="term" value="C:membrane"/>
    <property type="evidence" value="ECO:0007669"/>
    <property type="project" value="UniProtKB-SubCell"/>
</dbReference>
<evidence type="ECO:0000256" key="10">
    <source>
        <dbReference type="SAM" id="Phobius"/>
    </source>
</evidence>
<evidence type="ECO:0000256" key="3">
    <source>
        <dbReference type="ARBA" id="ARBA00022692"/>
    </source>
</evidence>
<sequence length="152" mass="17775">MLIKIKKWKLVILATLGVVLCAYLWHLDSLAELPVCPIAGCKDVLSSEYKYFLGLPVASWGFFYYLTLFSLFILRNFSKRRFLDMALFCLICAGIVFTIYLRYVELFLIKSICIWCWGSVLIITLISILFFLENKETFKKFIKYKIKCSEVC</sequence>
<gene>
    <name evidence="12" type="ORF">ENL96_00530</name>
</gene>
<dbReference type="EMBL" id="DRVY01000015">
    <property type="protein sequence ID" value="HHR91986.1"/>
    <property type="molecule type" value="Genomic_DNA"/>
</dbReference>
<feature type="domain" description="Vitamin K epoxide reductase" evidence="11">
    <location>
        <begin position="3"/>
        <end position="134"/>
    </location>
</feature>
<comment type="caution">
    <text evidence="12">The sequence shown here is derived from an EMBL/GenBank/DDBJ whole genome shotgun (WGS) entry which is preliminary data.</text>
</comment>
<keyword evidence="4" id="KW-0874">Quinone</keyword>
<comment type="subcellular location">
    <subcellularLocation>
        <location evidence="1">Membrane</location>
        <topology evidence="1">Multi-pass membrane protein</topology>
    </subcellularLocation>
</comment>
<dbReference type="Pfam" id="PF07884">
    <property type="entry name" value="VKOR"/>
    <property type="match status" value="1"/>
</dbReference>
<evidence type="ECO:0000256" key="7">
    <source>
        <dbReference type="ARBA" id="ARBA00023136"/>
    </source>
</evidence>
<comment type="similarity">
    <text evidence="2">Belongs to the VKOR family.</text>
</comment>
<keyword evidence="6" id="KW-0560">Oxidoreductase</keyword>
<dbReference type="CDD" id="cd12916">
    <property type="entry name" value="VKOR_1"/>
    <property type="match status" value="1"/>
</dbReference>
<keyword evidence="3 10" id="KW-0812">Transmembrane</keyword>
<dbReference type="InterPro" id="IPR044698">
    <property type="entry name" value="VKOR/LTO1"/>
</dbReference>
<evidence type="ECO:0000313" key="12">
    <source>
        <dbReference type="EMBL" id="HHR91986.1"/>
    </source>
</evidence>
<organism evidence="12">
    <name type="scientific">candidate division CPR3 bacterium</name>
    <dbReference type="NCBI Taxonomy" id="2268181"/>
    <lineage>
        <taxon>Bacteria</taxon>
        <taxon>Bacteria division CPR3</taxon>
    </lineage>
</organism>
<feature type="transmembrane region" description="Helical" evidence="10">
    <location>
        <begin position="7"/>
        <end position="25"/>
    </location>
</feature>